<dbReference type="EMBL" id="JBHUMD010000024">
    <property type="protein sequence ID" value="MFD2602357.1"/>
    <property type="molecule type" value="Genomic_DNA"/>
</dbReference>
<evidence type="ECO:0000313" key="3">
    <source>
        <dbReference type="Proteomes" id="UP001597480"/>
    </source>
</evidence>
<dbReference type="RefSeq" id="WP_379820821.1">
    <property type="nucleotide sequence ID" value="NZ_JBHUMD010000024.1"/>
</dbReference>
<keyword evidence="1" id="KW-0472">Membrane</keyword>
<feature type="transmembrane region" description="Helical" evidence="1">
    <location>
        <begin position="362"/>
        <end position="383"/>
    </location>
</feature>
<keyword evidence="1" id="KW-0812">Transmembrane</keyword>
<dbReference type="PANTHER" id="PTHR37422:SF17">
    <property type="entry name" value="O-ANTIGEN LIGASE"/>
    <property type="match status" value="1"/>
</dbReference>
<dbReference type="Proteomes" id="UP001597480">
    <property type="component" value="Unassembled WGS sequence"/>
</dbReference>
<reference evidence="3" key="1">
    <citation type="journal article" date="2019" name="Int. J. Syst. Evol. Microbiol.">
        <title>The Global Catalogue of Microorganisms (GCM) 10K type strain sequencing project: providing services to taxonomists for standard genome sequencing and annotation.</title>
        <authorList>
            <consortium name="The Broad Institute Genomics Platform"/>
            <consortium name="The Broad Institute Genome Sequencing Center for Infectious Disease"/>
            <person name="Wu L."/>
            <person name="Ma J."/>
        </authorList>
    </citation>
    <scope>NUCLEOTIDE SEQUENCE [LARGE SCALE GENOMIC DNA]</scope>
    <source>
        <strain evidence="3">KCTC 42107</strain>
    </source>
</reference>
<feature type="transmembrane region" description="Helical" evidence="1">
    <location>
        <begin position="193"/>
        <end position="222"/>
    </location>
</feature>
<feature type="transmembrane region" description="Helical" evidence="1">
    <location>
        <begin position="160"/>
        <end position="181"/>
    </location>
</feature>
<accession>A0ABW5NWH5</accession>
<name>A0ABW5NWH5_9FLAO</name>
<organism evidence="2 3">
    <name type="scientific">Flavobacterium suzhouense</name>
    <dbReference type="NCBI Taxonomy" id="1529638"/>
    <lineage>
        <taxon>Bacteria</taxon>
        <taxon>Pseudomonadati</taxon>
        <taxon>Bacteroidota</taxon>
        <taxon>Flavobacteriia</taxon>
        <taxon>Flavobacteriales</taxon>
        <taxon>Flavobacteriaceae</taxon>
        <taxon>Flavobacterium</taxon>
    </lineage>
</organism>
<gene>
    <name evidence="2" type="ORF">ACFSR3_09855</name>
</gene>
<comment type="caution">
    <text evidence="2">The sequence shown here is derived from an EMBL/GenBank/DDBJ whole genome shotgun (WGS) entry which is preliminary data.</text>
</comment>
<feature type="transmembrane region" description="Helical" evidence="1">
    <location>
        <begin position="234"/>
        <end position="251"/>
    </location>
</feature>
<evidence type="ECO:0000313" key="2">
    <source>
        <dbReference type="EMBL" id="MFD2602357.1"/>
    </source>
</evidence>
<feature type="transmembrane region" description="Helical" evidence="1">
    <location>
        <begin position="91"/>
        <end position="111"/>
    </location>
</feature>
<feature type="transmembrane region" description="Helical" evidence="1">
    <location>
        <begin position="24"/>
        <end position="53"/>
    </location>
</feature>
<evidence type="ECO:0008006" key="4">
    <source>
        <dbReference type="Google" id="ProtNLM"/>
    </source>
</evidence>
<dbReference type="PANTHER" id="PTHR37422">
    <property type="entry name" value="TEICHURONIC ACID BIOSYNTHESIS PROTEIN TUAE"/>
    <property type="match status" value="1"/>
</dbReference>
<feature type="transmembrane region" description="Helical" evidence="1">
    <location>
        <begin position="395"/>
        <end position="414"/>
    </location>
</feature>
<dbReference type="InterPro" id="IPR051533">
    <property type="entry name" value="WaaL-like"/>
</dbReference>
<feature type="transmembrane region" description="Helical" evidence="1">
    <location>
        <begin position="123"/>
        <end position="140"/>
    </location>
</feature>
<feature type="transmembrane region" description="Helical" evidence="1">
    <location>
        <begin position="65"/>
        <end position="85"/>
    </location>
</feature>
<sequence>MTDNYKSTNVFLLRRIGLAPSKRLLTFLISAIFITLPFGYAYNSVAIVLFVGYSFLSYKKQNISVSYVLLAPIALYMLMVASIAWSIDVPLTVKALSKEAALFFIPIAFFFNRKVISISRRGILKGFSIVMCFFAFFYFLRAMYRYFEGGNIGVFFYNELSTPIVSAVYLSAIFAIAYYYFLSVKNKRFFDYLGLVIMMVMIGLLMAKVTIAVSVLLTAVYISFFASVPKKTRIAGAAIFVILGMSLVYISRTTTLFPAEYTTNIPEMEKLAEEKIELNKVSPHEAWSKQTFSENDYFNGTAFRIYQARIFGELVQEEGKIVTGYGLNASIKKIEEKSKEHNVFEGGVLNQRYARQNYHNQYIEAFSDLGILGLLLVLALVLINLKKSLSNKDFVHMAFAFLMIALFLTESFLWRQRGVVLFILLYCLFNIKLPEKSGKITL</sequence>
<proteinExistence type="predicted"/>
<keyword evidence="3" id="KW-1185">Reference proteome</keyword>
<keyword evidence="1" id="KW-1133">Transmembrane helix</keyword>
<protein>
    <recommendedName>
        <fullName evidence="4">O-antigen ligase</fullName>
    </recommendedName>
</protein>
<evidence type="ECO:0000256" key="1">
    <source>
        <dbReference type="SAM" id="Phobius"/>
    </source>
</evidence>